<evidence type="ECO:0000256" key="2">
    <source>
        <dbReference type="ARBA" id="ARBA00009634"/>
    </source>
</evidence>
<dbReference type="InterPro" id="IPR003591">
    <property type="entry name" value="Leu-rich_rpt_typical-subtyp"/>
</dbReference>
<evidence type="ECO:0000259" key="12">
    <source>
        <dbReference type="PROSITE" id="PS50104"/>
    </source>
</evidence>
<dbReference type="InterPro" id="IPR035897">
    <property type="entry name" value="Toll_tir_struct_dom_sf"/>
</dbReference>
<dbReference type="GO" id="GO:0007165">
    <property type="term" value="P:signal transduction"/>
    <property type="evidence" value="ECO:0007669"/>
    <property type="project" value="InterPro"/>
</dbReference>
<dbReference type="Pfam" id="PF13855">
    <property type="entry name" value="LRR_8"/>
    <property type="match status" value="1"/>
</dbReference>
<keyword evidence="14" id="KW-1185">Reference proteome</keyword>
<keyword evidence="6" id="KW-0677">Repeat</keyword>
<keyword evidence="4 11" id="KW-0812">Transmembrane</keyword>
<dbReference type="SMART" id="SM00369">
    <property type="entry name" value="LRR_TYP"/>
    <property type="match status" value="3"/>
</dbReference>
<keyword evidence="9" id="KW-0675">Receptor</keyword>
<dbReference type="Proteomes" id="UP001497497">
    <property type="component" value="Unassembled WGS sequence"/>
</dbReference>
<keyword evidence="7 11" id="KW-1133">Transmembrane helix</keyword>
<comment type="similarity">
    <text evidence="2">Belongs to the Toll-like receptor family.</text>
</comment>
<evidence type="ECO:0000256" key="3">
    <source>
        <dbReference type="ARBA" id="ARBA00022614"/>
    </source>
</evidence>
<name>A0AAV2H622_LYMST</name>
<evidence type="ECO:0000256" key="4">
    <source>
        <dbReference type="ARBA" id="ARBA00022692"/>
    </source>
</evidence>
<dbReference type="SUPFAM" id="SSF52200">
    <property type="entry name" value="Toll/Interleukin receptor TIR domain"/>
    <property type="match status" value="1"/>
</dbReference>
<evidence type="ECO:0000256" key="7">
    <source>
        <dbReference type="ARBA" id="ARBA00022989"/>
    </source>
</evidence>
<evidence type="ECO:0000256" key="6">
    <source>
        <dbReference type="ARBA" id="ARBA00022737"/>
    </source>
</evidence>
<dbReference type="InterPro" id="IPR026906">
    <property type="entry name" value="LRR_5"/>
</dbReference>
<dbReference type="InterPro" id="IPR000157">
    <property type="entry name" value="TIR_dom"/>
</dbReference>
<organism evidence="13 14">
    <name type="scientific">Lymnaea stagnalis</name>
    <name type="common">Great pond snail</name>
    <name type="synonym">Helix stagnalis</name>
    <dbReference type="NCBI Taxonomy" id="6523"/>
    <lineage>
        <taxon>Eukaryota</taxon>
        <taxon>Metazoa</taxon>
        <taxon>Spiralia</taxon>
        <taxon>Lophotrochozoa</taxon>
        <taxon>Mollusca</taxon>
        <taxon>Gastropoda</taxon>
        <taxon>Heterobranchia</taxon>
        <taxon>Euthyneura</taxon>
        <taxon>Panpulmonata</taxon>
        <taxon>Hygrophila</taxon>
        <taxon>Lymnaeoidea</taxon>
        <taxon>Lymnaeidae</taxon>
        <taxon>Lymnaea</taxon>
    </lineage>
</organism>
<dbReference type="EMBL" id="CAXITT010000024">
    <property type="protein sequence ID" value="CAL1527949.1"/>
    <property type="molecule type" value="Genomic_DNA"/>
</dbReference>
<evidence type="ECO:0000256" key="8">
    <source>
        <dbReference type="ARBA" id="ARBA00023136"/>
    </source>
</evidence>
<keyword evidence="8 11" id="KW-0472">Membrane</keyword>
<feature type="domain" description="TIR" evidence="12">
    <location>
        <begin position="613"/>
        <end position="747"/>
    </location>
</feature>
<dbReference type="InterPro" id="IPR001611">
    <property type="entry name" value="Leu-rich_rpt"/>
</dbReference>
<keyword evidence="10" id="KW-0325">Glycoprotein</keyword>
<dbReference type="PROSITE" id="PS50104">
    <property type="entry name" value="TIR"/>
    <property type="match status" value="1"/>
</dbReference>
<protein>
    <recommendedName>
        <fullName evidence="12">TIR domain-containing protein</fullName>
    </recommendedName>
</protein>
<accession>A0AAV2H622</accession>
<evidence type="ECO:0000256" key="9">
    <source>
        <dbReference type="ARBA" id="ARBA00023170"/>
    </source>
</evidence>
<dbReference type="AlphaFoldDB" id="A0AAV2H622"/>
<comment type="subcellular location">
    <subcellularLocation>
        <location evidence="1">Membrane</location>
        <topology evidence="1">Single-pass membrane protein</topology>
    </subcellularLocation>
</comment>
<reference evidence="13 14" key="1">
    <citation type="submission" date="2024-04" db="EMBL/GenBank/DDBJ databases">
        <authorList>
            <consortium name="Genoscope - CEA"/>
            <person name="William W."/>
        </authorList>
    </citation>
    <scope>NUCLEOTIDE SEQUENCE [LARGE SCALE GENOMIC DNA]</scope>
</reference>
<proteinExistence type="inferred from homology"/>
<dbReference type="GO" id="GO:0038023">
    <property type="term" value="F:signaling receptor activity"/>
    <property type="evidence" value="ECO:0007669"/>
    <property type="project" value="TreeGrafter"/>
</dbReference>
<sequence>MGLESLEILNLEHNDLIPKKGFPLNIFSSLLNLTSLLLVQEQSLRNASFPDVRRLTNLTKLSLDTVDVVVSMGEEFKELKVLSSLTLSGSAKIIGNHSFINVPHLRELRLIELDQLTELDTQALVHLKHLNRLEINSSPVGVKKTMRALEPLQKTNMAVIFFRQLFSTSRNQAPDMISQNGILDRNKTKHLLDICVREFTLTDSHIYVITFDALVSETWQRCLKFIDLSENPLKGTVMAFARLLTMRNLEVIFVRNCLRSSGKNTLIPDKLTAARSQSQVNECRSESSKINHSEAGNNRVQRVLFGPDHSSGIFVYVSDSLHFIDISNCITSGKLDISVTFRGAQNLFFLDLSDNGFERFTGAVSGFYGFKTFLLTGNDLEKLSSTFFDTCQSLEYVDLTNTNLNPDFFCSSSERLFQKLTKLKKLSLDGNSLTLLSPNTFSSNRQITHLLLAGNRFNHVPFNLKNTPELQVLDLQNNAIVSLDQETTGNLDQLAVDSDGFQLKLGGNVMLCVCESFHYLYWLGHTSVILDRDGNYSCINNDRVLSHTKAFADPIAMWRQCSGQFYFSVSIFLFCTLIIGFLTTLVITRNKTFILSSLLQMFTKFKVLKSKDYKIGVFIGYADRDYVFACTDLRQYIENTLVLTTYLQDRDLLPTFDMAQGIVEAINSSWRILLVVNRTFLNDDHWSLFTMKSAVYALTPTNPDRVVVLVDRQLLSSLPADLLSSVPEDNIITVSRWEMTYRLREMLRTRLL</sequence>
<dbReference type="Gene3D" id="3.40.50.10140">
    <property type="entry name" value="Toll/interleukin-1 receptor homology (TIR) domain"/>
    <property type="match status" value="1"/>
</dbReference>
<dbReference type="SUPFAM" id="SSF52058">
    <property type="entry name" value="L domain-like"/>
    <property type="match status" value="2"/>
</dbReference>
<comment type="caution">
    <text evidence="13">The sequence shown here is derived from an EMBL/GenBank/DDBJ whole genome shotgun (WGS) entry which is preliminary data.</text>
</comment>
<dbReference type="Pfam" id="PF13306">
    <property type="entry name" value="LRR_5"/>
    <property type="match status" value="1"/>
</dbReference>
<evidence type="ECO:0000256" key="5">
    <source>
        <dbReference type="ARBA" id="ARBA00022729"/>
    </source>
</evidence>
<evidence type="ECO:0000256" key="1">
    <source>
        <dbReference type="ARBA" id="ARBA00004167"/>
    </source>
</evidence>
<dbReference type="Gene3D" id="3.80.10.10">
    <property type="entry name" value="Ribonuclease Inhibitor"/>
    <property type="match status" value="3"/>
</dbReference>
<evidence type="ECO:0000256" key="10">
    <source>
        <dbReference type="ARBA" id="ARBA00023180"/>
    </source>
</evidence>
<dbReference type="PANTHER" id="PTHR24365:SF541">
    <property type="entry name" value="PROTEIN TOLL-RELATED"/>
    <property type="match status" value="1"/>
</dbReference>
<dbReference type="GO" id="GO:0005886">
    <property type="term" value="C:plasma membrane"/>
    <property type="evidence" value="ECO:0007669"/>
    <property type="project" value="TreeGrafter"/>
</dbReference>
<evidence type="ECO:0000256" key="11">
    <source>
        <dbReference type="SAM" id="Phobius"/>
    </source>
</evidence>
<gene>
    <name evidence="13" type="ORF">GSLYS_00002119001</name>
</gene>
<dbReference type="InterPro" id="IPR032675">
    <property type="entry name" value="LRR_dom_sf"/>
</dbReference>
<evidence type="ECO:0000313" key="14">
    <source>
        <dbReference type="Proteomes" id="UP001497497"/>
    </source>
</evidence>
<dbReference type="PANTHER" id="PTHR24365">
    <property type="entry name" value="TOLL-LIKE RECEPTOR"/>
    <property type="match status" value="1"/>
</dbReference>
<evidence type="ECO:0000313" key="13">
    <source>
        <dbReference type="EMBL" id="CAL1527949.1"/>
    </source>
</evidence>
<feature type="transmembrane region" description="Helical" evidence="11">
    <location>
        <begin position="565"/>
        <end position="587"/>
    </location>
</feature>
<keyword evidence="3" id="KW-0433">Leucine-rich repeat</keyword>
<keyword evidence="5" id="KW-0732">Signal</keyword>